<evidence type="ECO:0000256" key="1">
    <source>
        <dbReference type="ARBA" id="ARBA00022801"/>
    </source>
</evidence>
<keyword evidence="2" id="KW-1133">Transmembrane helix</keyword>
<dbReference type="Pfam" id="PF01520">
    <property type="entry name" value="Amidase_3"/>
    <property type="match status" value="1"/>
</dbReference>
<dbReference type="Proteomes" id="UP001178662">
    <property type="component" value="Chromosome"/>
</dbReference>
<dbReference type="PANTHER" id="PTHR30404">
    <property type="entry name" value="N-ACETYLMURAMOYL-L-ALANINE AMIDASE"/>
    <property type="match status" value="1"/>
</dbReference>
<sequence length="241" mass="26565">MTKRGLYRMGTVIGLMLLAITVFIVELPVTRVWTHWSLPLTGKTIAIDAGHGGADGGAVSKDGVIEKDLNLAIALYLRDYLQQSGAIVIMTREGDYDLASGDSRQYARRKSQDLKTRVQTINQTKVDLTISVHMNSVPSARWSGAQTFYSNVSPDNERLATVIQAELREMLGNTSRVAKRIDTLYLLKNLERPAALVEVGFLSHPDEASLLANQDYQRKVAAAVYRGILRYSSGETGKPVL</sequence>
<dbReference type="InterPro" id="IPR002508">
    <property type="entry name" value="MurNAc-LAA_cat"/>
</dbReference>
<feature type="domain" description="MurNAc-LAA" evidence="3">
    <location>
        <begin position="118"/>
        <end position="229"/>
    </location>
</feature>
<dbReference type="AlphaFoldDB" id="A0AA95F0X5"/>
<dbReference type="PANTHER" id="PTHR30404:SF0">
    <property type="entry name" value="N-ACETYLMURAMOYL-L-ALANINE AMIDASE AMIC"/>
    <property type="match status" value="1"/>
</dbReference>
<dbReference type="GO" id="GO:0030288">
    <property type="term" value="C:outer membrane-bounded periplasmic space"/>
    <property type="evidence" value="ECO:0007669"/>
    <property type="project" value="TreeGrafter"/>
</dbReference>
<keyword evidence="2" id="KW-0472">Membrane</keyword>
<keyword evidence="5" id="KW-1185">Reference proteome</keyword>
<organism evidence="4 5">
    <name type="scientific">Candidatus Cohnella colombiensis</name>
    <dbReference type="NCBI Taxonomy" id="3121368"/>
    <lineage>
        <taxon>Bacteria</taxon>
        <taxon>Bacillati</taxon>
        <taxon>Bacillota</taxon>
        <taxon>Bacilli</taxon>
        <taxon>Bacillales</taxon>
        <taxon>Paenibacillaceae</taxon>
        <taxon>Cohnella</taxon>
    </lineage>
</organism>
<keyword evidence="2" id="KW-0812">Transmembrane</keyword>
<evidence type="ECO:0000313" key="4">
    <source>
        <dbReference type="EMBL" id="WEK56399.1"/>
    </source>
</evidence>
<keyword evidence="1 4" id="KW-0378">Hydrolase</keyword>
<feature type="transmembrane region" description="Helical" evidence="2">
    <location>
        <begin position="12"/>
        <end position="33"/>
    </location>
</feature>
<dbReference type="GO" id="GO:0008745">
    <property type="term" value="F:N-acetylmuramoyl-L-alanine amidase activity"/>
    <property type="evidence" value="ECO:0007669"/>
    <property type="project" value="UniProtKB-EC"/>
</dbReference>
<dbReference type="NCBIfam" id="TIGR02883">
    <property type="entry name" value="spore_cwlD"/>
    <property type="match status" value="1"/>
</dbReference>
<accession>A0AA95F0X5</accession>
<dbReference type="Gene3D" id="3.40.630.40">
    <property type="entry name" value="Zn-dependent exopeptidases"/>
    <property type="match status" value="1"/>
</dbReference>
<dbReference type="EMBL" id="CP119317">
    <property type="protein sequence ID" value="WEK56399.1"/>
    <property type="molecule type" value="Genomic_DNA"/>
</dbReference>
<dbReference type="SUPFAM" id="SSF53187">
    <property type="entry name" value="Zn-dependent exopeptidases"/>
    <property type="match status" value="1"/>
</dbReference>
<reference evidence="4" key="1">
    <citation type="submission" date="2023-03" db="EMBL/GenBank/DDBJ databases">
        <title>Andean soil-derived lignocellulolytic bacterial consortium as a source of novel taxa and putative plastic-active enzymes.</title>
        <authorList>
            <person name="Diaz-Garcia L."/>
            <person name="Chuvochina M."/>
            <person name="Feuerriegel G."/>
            <person name="Bunk B."/>
            <person name="Sproer C."/>
            <person name="Streit W.R."/>
            <person name="Rodriguez L.M."/>
            <person name="Overmann J."/>
            <person name="Jimenez D.J."/>
        </authorList>
    </citation>
    <scope>NUCLEOTIDE SEQUENCE</scope>
    <source>
        <strain evidence="4">MAG 2441</strain>
    </source>
</reference>
<gene>
    <name evidence="4" type="primary">cwlD</name>
    <name evidence="4" type="ORF">P0Y55_14565</name>
</gene>
<evidence type="ECO:0000259" key="3">
    <source>
        <dbReference type="SMART" id="SM00646"/>
    </source>
</evidence>
<dbReference type="InterPro" id="IPR050695">
    <property type="entry name" value="N-acetylmuramoyl_amidase_3"/>
</dbReference>
<dbReference type="CDD" id="cd02696">
    <property type="entry name" value="MurNAc-LAA"/>
    <property type="match status" value="1"/>
</dbReference>
<proteinExistence type="predicted"/>
<dbReference type="GO" id="GO:0009253">
    <property type="term" value="P:peptidoglycan catabolic process"/>
    <property type="evidence" value="ECO:0007669"/>
    <property type="project" value="InterPro"/>
</dbReference>
<evidence type="ECO:0000256" key="2">
    <source>
        <dbReference type="SAM" id="Phobius"/>
    </source>
</evidence>
<dbReference type="InterPro" id="IPR014234">
    <property type="entry name" value="Spore_CwlD"/>
</dbReference>
<protein>
    <submittedName>
        <fullName evidence="4">N-acetylmuramoyl-L-alanine amidase CwlD</fullName>
        <ecNumber evidence="4">3.5.1.28</ecNumber>
    </submittedName>
</protein>
<dbReference type="EC" id="3.5.1.28" evidence="4"/>
<evidence type="ECO:0000313" key="5">
    <source>
        <dbReference type="Proteomes" id="UP001178662"/>
    </source>
</evidence>
<name>A0AA95F0X5_9BACL</name>
<dbReference type="SMART" id="SM00646">
    <property type="entry name" value="Ami_3"/>
    <property type="match status" value="1"/>
</dbReference>